<dbReference type="GO" id="GO:0016787">
    <property type="term" value="F:hydrolase activity"/>
    <property type="evidence" value="ECO:0007669"/>
    <property type="project" value="UniProtKB-KW"/>
</dbReference>
<dbReference type="Proteomes" id="UP000027920">
    <property type="component" value="Unassembled WGS sequence"/>
</dbReference>
<proteinExistence type="predicted"/>
<keyword evidence="4" id="KW-1185">Reference proteome</keyword>
<keyword evidence="1" id="KW-0378">Hydrolase</keyword>
<feature type="domain" description="Alpha/beta hydrolase fold-3" evidence="2">
    <location>
        <begin position="122"/>
        <end position="340"/>
    </location>
</feature>
<dbReference type="Pfam" id="PF07859">
    <property type="entry name" value="Abhydrolase_3"/>
    <property type="match status" value="1"/>
</dbReference>
<dbReference type="OrthoDB" id="2152029at2759"/>
<dbReference type="AlphaFoldDB" id="A0A072PF04"/>
<name>A0A072PF04_9EURO</name>
<dbReference type="InterPro" id="IPR050300">
    <property type="entry name" value="GDXG_lipolytic_enzyme"/>
</dbReference>
<dbReference type="InterPro" id="IPR029058">
    <property type="entry name" value="AB_hydrolase_fold"/>
</dbReference>
<comment type="caution">
    <text evidence="3">The sequence shown here is derived from an EMBL/GenBank/DDBJ whole genome shotgun (WGS) entry which is preliminary data.</text>
</comment>
<dbReference type="GeneID" id="25280671"/>
<organism evidence="3 4">
    <name type="scientific">Exophiala aquamarina CBS 119918</name>
    <dbReference type="NCBI Taxonomy" id="1182545"/>
    <lineage>
        <taxon>Eukaryota</taxon>
        <taxon>Fungi</taxon>
        <taxon>Dikarya</taxon>
        <taxon>Ascomycota</taxon>
        <taxon>Pezizomycotina</taxon>
        <taxon>Eurotiomycetes</taxon>
        <taxon>Chaetothyriomycetidae</taxon>
        <taxon>Chaetothyriales</taxon>
        <taxon>Herpotrichiellaceae</taxon>
        <taxon>Exophiala</taxon>
    </lineage>
</organism>
<dbReference type="HOGENOM" id="CLU_042179_3_0_1"/>
<evidence type="ECO:0000313" key="4">
    <source>
        <dbReference type="Proteomes" id="UP000027920"/>
    </source>
</evidence>
<dbReference type="STRING" id="1182545.A0A072PF04"/>
<dbReference type="Gene3D" id="3.40.50.1820">
    <property type="entry name" value="alpha/beta hydrolase"/>
    <property type="match status" value="1"/>
</dbReference>
<reference evidence="3 4" key="1">
    <citation type="submission" date="2013-03" db="EMBL/GenBank/DDBJ databases">
        <title>The Genome Sequence of Exophiala aquamarina CBS 119918.</title>
        <authorList>
            <consortium name="The Broad Institute Genomics Platform"/>
            <person name="Cuomo C."/>
            <person name="de Hoog S."/>
            <person name="Gorbushina A."/>
            <person name="Walker B."/>
            <person name="Young S.K."/>
            <person name="Zeng Q."/>
            <person name="Gargeya S."/>
            <person name="Fitzgerald M."/>
            <person name="Haas B."/>
            <person name="Abouelleil A."/>
            <person name="Allen A.W."/>
            <person name="Alvarado L."/>
            <person name="Arachchi H.M."/>
            <person name="Berlin A.M."/>
            <person name="Chapman S.B."/>
            <person name="Gainer-Dewar J."/>
            <person name="Goldberg J."/>
            <person name="Griggs A."/>
            <person name="Gujja S."/>
            <person name="Hansen M."/>
            <person name="Howarth C."/>
            <person name="Imamovic A."/>
            <person name="Ireland A."/>
            <person name="Larimer J."/>
            <person name="McCowan C."/>
            <person name="Murphy C."/>
            <person name="Pearson M."/>
            <person name="Poon T.W."/>
            <person name="Priest M."/>
            <person name="Roberts A."/>
            <person name="Saif S."/>
            <person name="Shea T."/>
            <person name="Sisk P."/>
            <person name="Sykes S."/>
            <person name="Wortman J."/>
            <person name="Nusbaum C."/>
            <person name="Birren B."/>
        </authorList>
    </citation>
    <scope>NUCLEOTIDE SEQUENCE [LARGE SCALE GENOMIC DNA]</scope>
    <source>
        <strain evidence="3 4">CBS 119918</strain>
    </source>
</reference>
<accession>A0A072PF04</accession>
<dbReference type="RefSeq" id="XP_013260418.1">
    <property type="nucleotide sequence ID" value="XM_013404964.1"/>
</dbReference>
<sequence length="369" mass="40248">MAAPPTPSQALAPSTHQMSVTEKLDLPLGLASLLGTAIYTAVTSPFRGDSGAYYFGQHVSNAVIRKLVRRFSTLQLQYIGQPFGKIYEKWSQQNNLPTETFQLKSGVKAFWLGDHKAAKYIVIYSHGGGFSLDGDDTHIRFWNTVQDGLKSSNIPIATLFLEYTLVPHATYPTQISEAVEAVNYVLADLKRPASDIILAGDSAGGNMALAILSHLTHPSPDLPPITLSPGDKLKALVLIGPWTSFRTDFPSATRNGFRDLVTVEGGSAWSKDYLGGKETGPYAEALLAPEDWWRDAKVEQLLAVAGADELLIDPINEWFAKYKAANPTSSTLVVAPHETHIQPIIALRFGDTTETEQGKAIKSWLKSKL</sequence>
<evidence type="ECO:0000313" key="3">
    <source>
        <dbReference type="EMBL" id="KEF57828.1"/>
    </source>
</evidence>
<protein>
    <recommendedName>
        <fullName evidence="2">Alpha/beta hydrolase fold-3 domain-containing protein</fullName>
    </recommendedName>
</protein>
<evidence type="ECO:0000259" key="2">
    <source>
        <dbReference type="Pfam" id="PF07859"/>
    </source>
</evidence>
<dbReference type="VEuPathDB" id="FungiDB:A1O9_05748"/>
<dbReference type="SUPFAM" id="SSF53474">
    <property type="entry name" value="alpha/beta-Hydrolases"/>
    <property type="match status" value="1"/>
</dbReference>
<dbReference type="PANTHER" id="PTHR48081">
    <property type="entry name" value="AB HYDROLASE SUPERFAMILY PROTEIN C4A8.06C"/>
    <property type="match status" value="1"/>
</dbReference>
<gene>
    <name evidence="3" type="ORF">A1O9_05748</name>
</gene>
<dbReference type="PANTHER" id="PTHR48081:SF31">
    <property type="entry name" value="STERYL ACETYL HYDROLASE MUG81-RELATED"/>
    <property type="match status" value="1"/>
</dbReference>
<dbReference type="InterPro" id="IPR013094">
    <property type="entry name" value="AB_hydrolase_3"/>
</dbReference>
<evidence type="ECO:0000256" key="1">
    <source>
        <dbReference type="ARBA" id="ARBA00022801"/>
    </source>
</evidence>
<dbReference type="EMBL" id="AMGV01000004">
    <property type="protein sequence ID" value="KEF57828.1"/>
    <property type="molecule type" value="Genomic_DNA"/>
</dbReference>